<evidence type="ECO:0000313" key="3">
    <source>
        <dbReference type="EMBL" id="PLW42645.1"/>
    </source>
</evidence>
<dbReference type="Proteomes" id="UP000235388">
    <property type="component" value="Unassembled WGS sequence"/>
</dbReference>
<feature type="region of interest" description="Disordered" evidence="1">
    <location>
        <begin position="1"/>
        <end position="22"/>
    </location>
</feature>
<evidence type="ECO:0000313" key="4">
    <source>
        <dbReference type="Proteomes" id="UP000235388"/>
    </source>
</evidence>
<dbReference type="Proteomes" id="UP000235392">
    <property type="component" value="Unassembled WGS sequence"/>
</dbReference>
<dbReference type="EMBL" id="PGCJ01000156">
    <property type="protein sequence ID" value="PLW42645.1"/>
    <property type="molecule type" value="Genomic_DNA"/>
</dbReference>
<dbReference type="AlphaFoldDB" id="A0A2N5TIW8"/>
<evidence type="ECO:0000313" key="5">
    <source>
        <dbReference type="Proteomes" id="UP000235392"/>
    </source>
</evidence>
<reference evidence="4 5" key="1">
    <citation type="submission" date="2017-11" db="EMBL/GenBank/DDBJ databases">
        <title>De novo assembly and phasing of dikaryotic genomes from two isolates of Puccinia coronata f. sp. avenae, the causal agent of oat crown rust.</title>
        <authorList>
            <person name="Miller M.E."/>
            <person name="Zhang Y."/>
            <person name="Omidvar V."/>
            <person name="Sperschneider J."/>
            <person name="Schwessinger B."/>
            <person name="Raley C."/>
            <person name="Palmer J.M."/>
            <person name="Garnica D."/>
            <person name="Upadhyaya N."/>
            <person name="Rathjen J."/>
            <person name="Taylor J.M."/>
            <person name="Park R.F."/>
            <person name="Dodds P.N."/>
            <person name="Hirsch C.D."/>
            <person name="Kianian S.F."/>
            <person name="Figueroa M."/>
        </authorList>
    </citation>
    <scope>NUCLEOTIDE SEQUENCE [LARGE SCALE GENOMIC DNA]</scope>
    <source>
        <strain evidence="3">12NC29</strain>
        <strain evidence="2">12SD80</strain>
    </source>
</reference>
<sequence length="239" mass="26056">MSQGAIRSHVIGGTSATSTNPSKMCPPLISINVLKLHLNPPFTVSDCFNPLSSRTRLQSLLSHNDGEGELVEIESQANVLLYGRNNEDPPLLPSVGQEIGGNTEVTLENLPHPLVNVFPQAAKDLMTRLPFVPDNISLIVNPHESWIMSVIVMVAGLKGLTLIEPGVPTTPTKPAEPAPFHYNAHIRNFLRIKIREIITTGNVEAYTRTHTVGGLPIAQSSLALLIQHVEYQPMAFQLD</sequence>
<comment type="caution">
    <text evidence="2">The sequence shown here is derived from an EMBL/GenBank/DDBJ whole genome shotgun (WGS) entry which is preliminary data.</text>
</comment>
<name>A0A2N5TIW8_9BASI</name>
<organism evidence="2 5">
    <name type="scientific">Puccinia coronata f. sp. avenae</name>
    <dbReference type="NCBI Taxonomy" id="200324"/>
    <lineage>
        <taxon>Eukaryota</taxon>
        <taxon>Fungi</taxon>
        <taxon>Dikarya</taxon>
        <taxon>Basidiomycota</taxon>
        <taxon>Pucciniomycotina</taxon>
        <taxon>Pucciniomycetes</taxon>
        <taxon>Pucciniales</taxon>
        <taxon>Pucciniaceae</taxon>
        <taxon>Puccinia</taxon>
    </lineage>
</organism>
<evidence type="ECO:0000256" key="1">
    <source>
        <dbReference type="SAM" id="MobiDB-lite"/>
    </source>
</evidence>
<dbReference type="EMBL" id="PGCI01000538">
    <property type="protein sequence ID" value="PLW25429.1"/>
    <property type="molecule type" value="Genomic_DNA"/>
</dbReference>
<gene>
    <name evidence="3" type="ORF">PCANC_11739</name>
    <name evidence="2" type="ORF">PCASD_26021</name>
</gene>
<keyword evidence="4" id="KW-1185">Reference proteome</keyword>
<accession>A0A2N5TIW8</accession>
<proteinExistence type="predicted"/>
<protein>
    <submittedName>
        <fullName evidence="2">Uncharacterized protein</fullName>
    </submittedName>
</protein>
<evidence type="ECO:0000313" key="2">
    <source>
        <dbReference type="EMBL" id="PLW25429.1"/>
    </source>
</evidence>